<keyword evidence="5" id="KW-0539">Nucleus</keyword>
<evidence type="ECO:0000256" key="5">
    <source>
        <dbReference type="ARBA" id="ARBA00023242"/>
    </source>
</evidence>
<reference evidence="6" key="1">
    <citation type="submission" date="2021-04" db="EMBL/GenBank/DDBJ databases">
        <title>First draft genome resource for Brassicaceae pathogens Fusarium oxysporum f. sp. raphani and Fusarium oxysporum f. sp. rapae.</title>
        <authorList>
            <person name="Asai S."/>
        </authorList>
    </citation>
    <scope>NUCLEOTIDE SEQUENCE</scope>
    <source>
        <strain evidence="6">Tf1262</strain>
    </source>
</reference>
<proteinExistence type="predicted"/>
<dbReference type="Proteomes" id="UP000693942">
    <property type="component" value="Unassembled WGS sequence"/>
</dbReference>
<evidence type="ECO:0008006" key="8">
    <source>
        <dbReference type="Google" id="ProtNLM"/>
    </source>
</evidence>
<protein>
    <recommendedName>
        <fullName evidence="8">C2H2-type domain-containing protein</fullName>
    </recommendedName>
</protein>
<name>A0A8J5NU51_FUSOX</name>
<dbReference type="AlphaFoldDB" id="A0A8J5NU51"/>
<comment type="subcellular location">
    <subcellularLocation>
        <location evidence="1">Nucleus</location>
    </subcellularLocation>
</comment>
<dbReference type="EMBL" id="JAELUR010000022">
    <property type="protein sequence ID" value="KAG7413266.1"/>
    <property type="molecule type" value="Genomic_DNA"/>
</dbReference>
<evidence type="ECO:0000313" key="6">
    <source>
        <dbReference type="EMBL" id="KAG7413266.1"/>
    </source>
</evidence>
<dbReference type="GO" id="GO:0008270">
    <property type="term" value="F:zinc ion binding"/>
    <property type="evidence" value="ECO:0007669"/>
    <property type="project" value="UniProtKB-KW"/>
</dbReference>
<evidence type="ECO:0000256" key="3">
    <source>
        <dbReference type="ARBA" id="ARBA00022771"/>
    </source>
</evidence>
<evidence type="ECO:0000256" key="1">
    <source>
        <dbReference type="ARBA" id="ARBA00004123"/>
    </source>
</evidence>
<evidence type="ECO:0000256" key="4">
    <source>
        <dbReference type="ARBA" id="ARBA00022833"/>
    </source>
</evidence>
<organism evidence="6 7">
    <name type="scientific">Fusarium oxysporum f. sp. raphani</name>
    <dbReference type="NCBI Taxonomy" id="96318"/>
    <lineage>
        <taxon>Eukaryota</taxon>
        <taxon>Fungi</taxon>
        <taxon>Dikarya</taxon>
        <taxon>Ascomycota</taxon>
        <taxon>Pezizomycotina</taxon>
        <taxon>Sordariomycetes</taxon>
        <taxon>Hypocreomycetidae</taxon>
        <taxon>Hypocreales</taxon>
        <taxon>Nectriaceae</taxon>
        <taxon>Fusarium</taxon>
        <taxon>Fusarium oxysporum species complex</taxon>
    </lineage>
</organism>
<dbReference type="InterPro" id="IPR052035">
    <property type="entry name" value="ZnF_BED_domain_contain"/>
</dbReference>
<comment type="caution">
    <text evidence="6">The sequence shown here is derived from an EMBL/GenBank/DDBJ whole genome shotgun (WGS) entry which is preliminary data.</text>
</comment>
<dbReference type="PANTHER" id="PTHR46481">
    <property type="entry name" value="ZINC FINGER BED DOMAIN-CONTAINING PROTEIN 4"/>
    <property type="match status" value="1"/>
</dbReference>
<gene>
    <name evidence="6" type="ORF">Forpi1262_v017008</name>
</gene>
<evidence type="ECO:0000313" key="7">
    <source>
        <dbReference type="Proteomes" id="UP000693942"/>
    </source>
</evidence>
<dbReference type="InterPro" id="IPR022698">
    <property type="entry name" value="OrsD"/>
</dbReference>
<keyword evidence="4" id="KW-0862">Zinc</keyword>
<keyword evidence="2" id="KW-0479">Metal-binding</keyword>
<accession>A0A8J5NU51</accession>
<sequence>MEDIIYLNPDYQILICRLCQAAVRPGAGIESHFRFVHQLKGQVLKDIKDYFSALELADPKLIAVPKDNSLAVKQLAVSDGYSCNACRYLTIARDNIVRHWREAGHGAAEERWTQVRLQTWIGARNHTRYWIVRDDSDIDGPADTANAADARSQSAMDELIAASQARLKEEDAARLRKGDLKEDIDRDSPWVKRLGWVRHFGSRDLISIHDAAQWLRARAVTGRWAQNQEDEEAARERLLLSRLGQSFDREVDRCCWRLDSVPTETLQWLGSITSMTPSGVPFGRKGKEESMSQYKSVGHRYLSFCWKAYRIGRKEAFQCWAVRFTDEQWSLLHDVAEELESDRDAFAKAGDMHAAKQLAKREETLRHAINHKAALEALIQLVTVRNLSYNCSSWPELQALISAVNPAADDLISLSHGSIQKLVSNSFRVHKDMLRRKLQSTPWKLHLSADVWSAPNHKAFLGICVKFVDPDAKEALQALLALSELPGLDGPGSHGGAEQWKLLQHVLEDYNIWNKVGFYTGDNHGSNDKLCRLLANYLQEKGVDWEAKTHSKEAARAALEHIEDTDESAFGTDFSERIKPQRAQGWRRLGPLGKVHNISIHMRENDYRWNEFKKRAGRSLGLDNDTRWNSWFLLLDQCG</sequence>
<dbReference type="GO" id="GO:0005634">
    <property type="term" value="C:nucleus"/>
    <property type="evidence" value="ECO:0007669"/>
    <property type="project" value="UniProtKB-SubCell"/>
</dbReference>
<evidence type="ECO:0000256" key="2">
    <source>
        <dbReference type="ARBA" id="ARBA00022723"/>
    </source>
</evidence>
<dbReference type="Pfam" id="PF12013">
    <property type="entry name" value="OrsD"/>
    <property type="match status" value="1"/>
</dbReference>
<dbReference type="PANTHER" id="PTHR46481:SF10">
    <property type="entry name" value="ZINC FINGER BED DOMAIN-CONTAINING PROTEIN 39"/>
    <property type="match status" value="1"/>
</dbReference>
<keyword evidence="3" id="KW-0863">Zinc-finger</keyword>